<protein>
    <submittedName>
        <fullName evidence="1">Uncharacterized protein</fullName>
    </submittedName>
</protein>
<accession>A0A4U9HUT5</accession>
<dbReference type="AlphaFoldDB" id="A0A4U9HUT5"/>
<organism evidence="1 2">
    <name type="scientific">Leclercia adecarboxylata</name>
    <dbReference type="NCBI Taxonomy" id="83655"/>
    <lineage>
        <taxon>Bacteria</taxon>
        <taxon>Pseudomonadati</taxon>
        <taxon>Pseudomonadota</taxon>
        <taxon>Gammaproteobacteria</taxon>
        <taxon>Enterobacterales</taxon>
        <taxon>Enterobacteriaceae</taxon>
        <taxon>Leclercia</taxon>
    </lineage>
</organism>
<evidence type="ECO:0000313" key="2">
    <source>
        <dbReference type="Proteomes" id="UP000310719"/>
    </source>
</evidence>
<proteinExistence type="predicted"/>
<gene>
    <name evidence="1" type="ORF">NCTC13032_03156</name>
</gene>
<sequence length="147" mass="16395">MAVHLQRPWIFLINLNPVFSSTFCDARWFCRTTAEISVSLLSSNPNFIAAGSKLCGQAFAPGLCGKTVSKIIDNEIPVTPNSQPAKTDNFSRLSQKRNCPVSKPLSLPVVEPTVQNRFCMVNARIGTRRIERIRRGITIDFEEIVCI</sequence>
<reference evidence="1 2" key="1">
    <citation type="submission" date="2019-05" db="EMBL/GenBank/DDBJ databases">
        <authorList>
            <consortium name="Pathogen Informatics"/>
        </authorList>
    </citation>
    <scope>NUCLEOTIDE SEQUENCE [LARGE SCALE GENOMIC DNA]</scope>
    <source>
        <strain evidence="1 2">NCTC13032</strain>
    </source>
</reference>
<evidence type="ECO:0000313" key="1">
    <source>
        <dbReference type="EMBL" id="VTP67655.1"/>
    </source>
</evidence>
<dbReference type="Proteomes" id="UP000310719">
    <property type="component" value="Chromosome"/>
</dbReference>
<name>A0A4U9HUT5_9ENTR</name>
<dbReference type="EMBL" id="LR590464">
    <property type="protein sequence ID" value="VTP67655.1"/>
    <property type="molecule type" value="Genomic_DNA"/>
</dbReference>